<evidence type="ECO:0000313" key="3">
    <source>
        <dbReference type="EMBL" id="KAF2005803.1"/>
    </source>
</evidence>
<evidence type="ECO:0000256" key="1">
    <source>
        <dbReference type="ARBA" id="ARBA00005986"/>
    </source>
</evidence>
<organism evidence="3 4">
    <name type="scientific">Amniculicola lignicola CBS 123094</name>
    <dbReference type="NCBI Taxonomy" id="1392246"/>
    <lineage>
        <taxon>Eukaryota</taxon>
        <taxon>Fungi</taxon>
        <taxon>Dikarya</taxon>
        <taxon>Ascomycota</taxon>
        <taxon>Pezizomycotina</taxon>
        <taxon>Dothideomycetes</taxon>
        <taxon>Pleosporomycetidae</taxon>
        <taxon>Pleosporales</taxon>
        <taxon>Amniculicolaceae</taxon>
        <taxon>Amniculicola</taxon>
    </lineage>
</organism>
<sequence>MAPTKETVLKLSSCRYKHPDVSDQEFHDYASNFVAARAAAIALKHGVLKMSQYHSPSSVKALTSADGPLFWALAPGFNILPYDLYIEIWVRKAEDLTAMVTDPDFQALVAEEGPKAVNDRGDWIIGWDEVYIEDGKIVNVEGKESAYATYEEKVAAVVGGK</sequence>
<dbReference type="InterPro" id="IPR009799">
    <property type="entry name" value="EthD_dom"/>
</dbReference>
<dbReference type="AlphaFoldDB" id="A0A6A5WVH4"/>
<dbReference type="Proteomes" id="UP000799779">
    <property type="component" value="Unassembled WGS sequence"/>
</dbReference>
<keyword evidence="4" id="KW-1185">Reference proteome</keyword>
<dbReference type="Gene3D" id="3.30.70.100">
    <property type="match status" value="1"/>
</dbReference>
<dbReference type="GO" id="GO:0016491">
    <property type="term" value="F:oxidoreductase activity"/>
    <property type="evidence" value="ECO:0007669"/>
    <property type="project" value="InterPro"/>
</dbReference>
<dbReference type="Pfam" id="PF07110">
    <property type="entry name" value="EthD"/>
    <property type="match status" value="1"/>
</dbReference>
<gene>
    <name evidence="3" type="ORF">P154DRAFT_615757</name>
</gene>
<evidence type="ECO:0000259" key="2">
    <source>
        <dbReference type="Pfam" id="PF07110"/>
    </source>
</evidence>
<name>A0A6A5WVH4_9PLEO</name>
<dbReference type="EMBL" id="ML977561">
    <property type="protein sequence ID" value="KAF2005803.1"/>
    <property type="molecule type" value="Genomic_DNA"/>
</dbReference>
<accession>A0A6A5WVH4</accession>
<dbReference type="SUPFAM" id="SSF54909">
    <property type="entry name" value="Dimeric alpha+beta barrel"/>
    <property type="match status" value="1"/>
</dbReference>
<reference evidence="3" key="1">
    <citation type="journal article" date="2020" name="Stud. Mycol.">
        <title>101 Dothideomycetes genomes: a test case for predicting lifestyles and emergence of pathogens.</title>
        <authorList>
            <person name="Haridas S."/>
            <person name="Albert R."/>
            <person name="Binder M."/>
            <person name="Bloem J."/>
            <person name="Labutti K."/>
            <person name="Salamov A."/>
            <person name="Andreopoulos B."/>
            <person name="Baker S."/>
            <person name="Barry K."/>
            <person name="Bills G."/>
            <person name="Bluhm B."/>
            <person name="Cannon C."/>
            <person name="Castanera R."/>
            <person name="Culley D."/>
            <person name="Daum C."/>
            <person name="Ezra D."/>
            <person name="Gonzalez J."/>
            <person name="Henrissat B."/>
            <person name="Kuo A."/>
            <person name="Liang C."/>
            <person name="Lipzen A."/>
            <person name="Lutzoni F."/>
            <person name="Magnuson J."/>
            <person name="Mondo S."/>
            <person name="Nolan M."/>
            <person name="Ohm R."/>
            <person name="Pangilinan J."/>
            <person name="Park H.-J."/>
            <person name="Ramirez L."/>
            <person name="Alfaro M."/>
            <person name="Sun H."/>
            <person name="Tritt A."/>
            <person name="Yoshinaga Y."/>
            <person name="Zwiers L.-H."/>
            <person name="Turgeon B."/>
            <person name="Goodwin S."/>
            <person name="Spatafora J."/>
            <person name="Crous P."/>
            <person name="Grigoriev I."/>
        </authorList>
    </citation>
    <scope>NUCLEOTIDE SEQUENCE</scope>
    <source>
        <strain evidence="3">CBS 123094</strain>
    </source>
</reference>
<comment type="similarity">
    <text evidence="1">Belongs to the tpcK family.</text>
</comment>
<proteinExistence type="inferred from homology"/>
<evidence type="ECO:0000313" key="4">
    <source>
        <dbReference type="Proteomes" id="UP000799779"/>
    </source>
</evidence>
<feature type="domain" description="EthD" evidence="2">
    <location>
        <begin position="18"/>
        <end position="112"/>
    </location>
</feature>
<dbReference type="OrthoDB" id="3183782at2759"/>
<dbReference type="InterPro" id="IPR011008">
    <property type="entry name" value="Dimeric_a/b-barrel"/>
</dbReference>
<protein>
    <recommendedName>
        <fullName evidence="2">EthD domain-containing protein</fullName>
    </recommendedName>
</protein>